<dbReference type="AlphaFoldDB" id="A0A930HXB1"/>
<dbReference type="Proteomes" id="UP000757461">
    <property type="component" value="Unassembled WGS sequence"/>
</dbReference>
<accession>A0A930HXB1</accession>
<evidence type="ECO:0000259" key="1">
    <source>
        <dbReference type="Pfam" id="PF08486"/>
    </source>
</evidence>
<dbReference type="EMBL" id="JABZSQ010000005">
    <property type="protein sequence ID" value="MBF1414068.1"/>
    <property type="molecule type" value="Genomic_DNA"/>
</dbReference>
<dbReference type="InterPro" id="IPR013693">
    <property type="entry name" value="SpoIID/LytB_N"/>
</dbReference>
<dbReference type="Pfam" id="PF08486">
    <property type="entry name" value="SpoIID"/>
    <property type="match status" value="1"/>
</dbReference>
<dbReference type="PANTHER" id="PTHR30032">
    <property type="entry name" value="N-ACETYLMURAMOYL-L-ALANINE AMIDASE-RELATED"/>
    <property type="match status" value="1"/>
</dbReference>
<reference evidence="4" key="1">
    <citation type="submission" date="2020-04" db="EMBL/GenBank/DDBJ databases">
        <title>Deep metagenomics examines the oral microbiome during advanced dental caries in children, revealing novel taxa and co-occurrences with host molecules.</title>
        <authorList>
            <person name="Baker J.L."/>
            <person name="Morton J.T."/>
            <person name="Dinis M."/>
            <person name="Alvarez R."/>
            <person name="Tran N.C."/>
            <person name="Knight R."/>
            <person name="Edlund A."/>
        </authorList>
    </citation>
    <scope>NUCLEOTIDE SEQUENCE</scope>
    <source>
        <strain evidence="4">JCVI_25_bin.9</strain>
    </source>
</reference>
<dbReference type="InterPro" id="IPR013486">
    <property type="entry name" value="SpoIID/LytB"/>
</dbReference>
<proteinExistence type="predicted"/>
<organism evidence="4 5">
    <name type="scientific">Prevotella histicola</name>
    <dbReference type="NCBI Taxonomy" id="470565"/>
    <lineage>
        <taxon>Bacteria</taxon>
        <taxon>Pseudomonadati</taxon>
        <taxon>Bacteroidota</taxon>
        <taxon>Bacteroidia</taxon>
        <taxon>Bacteroidales</taxon>
        <taxon>Prevotellaceae</taxon>
        <taxon>Prevotella</taxon>
    </lineage>
</organism>
<dbReference type="Pfam" id="PF16269">
    <property type="entry name" value="DUF4922"/>
    <property type="match status" value="1"/>
</dbReference>
<feature type="domain" description="Sporulation stage II protein D amidase enhancer LytB N-terminal" evidence="1">
    <location>
        <begin position="407"/>
        <end position="524"/>
    </location>
</feature>
<name>A0A930HXB1_9BACT</name>
<protein>
    <submittedName>
        <fullName evidence="4">DUF4922 domain-containing protein</fullName>
    </submittedName>
</protein>
<dbReference type="InterPro" id="IPR058865">
    <property type="entry name" value="GDPGP1_C"/>
</dbReference>
<sequence length="751" mass="85693">MGLTDFFKEQLHQWEGVQIRFEELRNVRTREVGSMLAQYNPARMVSTGAKIDKATLALRPCFLCDKNRPPEQIILPFNEEFDILVNPFPILPTHFTIPARKHQPQAIAANYPLLHQLLTVYSHLMVFYNGPKCGASAPDHLHFQAGTSGVLPLQQHWQQLYETSETLLKINDYERIVLVKDYVSPAIAIISKSLEHDEQMFRLVYDALPIKEGETEPMMNIVAWRANDTFISVVFPRYKHRPDCYFAEKEQQFLVSPGSLDMAGLMILPREVDFERITPTLAEHIMREVSLSDEAMREVIKHICQHNVSSWKQEPTVSVGIVSAEKIHFRLNGSYLIDGELITGEQTVEYSKGEILWQSAHLRELVFTPKDQESSFSLDDVTIGLNFHWERKEVQTFLGTLHLIVDNGKLYAINELPVEDYLTSVISSEMSATSSLELLKAHAVISRSWLLAQIEKRKSLGKGTEHQEVSTVRTDNELVRWFDREDHTLFDVCADDHCQRYQGITKATSPHVKMAIDATRGQVLFSEGSICDARFSKCCGGISEEFQYCWENIRKPYLLSVEDKAPLGSIPTIDLTDEEAAREWILSSPEAFCNTHDEAVLGQVLNNYDQETQDFYRWTVEFTQAELSALIAQKTGIDFGGIKNLVPLSRGKSGRIYRMRIEGTKRSYVIGKELEIRRALSESHLYSSAFVVDSYDIVNGVPQHFRLTGAGWGHGVGLCQIGAAMMGEKGYDYQQILYHYYKNAEVRRLYE</sequence>
<dbReference type="InterPro" id="IPR046320">
    <property type="entry name" value="DUF4922"/>
</dbReference>
<evidence type="ECO:0000259" key="3">
    <source>
        <dbReference type="Pfam" id="PF26216"/>
    </source>
</evidence>
<dbReference type="PANTHER" id="PTHR30032:SF4">
    <property type="entry name" value="AMIDASE ENHANCER"/>
    <property type="match status" value="1"/>
</dbReference>
<comment type="caution">
    <text evidence="4">The sequence shown here is derived from an EMBL/GenBank/DDBJ whole genome shotgun (WGS) entry which is preliminary data.</text>
</comment>
<evidence type="ECO:0000313" key="5">
    <source>
        <dbReference type="Proteomes" id="UP000757461"/>
    </source>
</evidence>
<evidence type="ECO:0000313" key="4">
    <source>
        <dbReference type="EMBL" id="MBF1414068.1"/>
    </source>
</evidence>
<dbReference type="InterPro" id="IPR036265">
    <property type="entry name" value="HIT-like_sf"/>
</dbReference>
<dbReference type="GO" id="GO:0030288">
    <property type="term" value="C:outer membrane-bounded periplasmic space"/>
    <property type="evidence" value="ECO:0007669"/>
    <property type="project" value="TreeGrafter"/>
</dbReference>
<dbReference type="Pfam" id="PF26216">
    <property type="entry name" value="GDPGP1_C"/>
    <property type="match status" value="1"/>
</dbReference>
<gene>
    <name evidence="4" type="ORF">HXN33_00685</name>
</gene>
<feature type="domain" description="DUF4922" evidence="2">
    <location>
        <begin position="6"/>
        <end position="147"/>
    </location>
</feature>
<feature type="domain" description="GDPGP1-like C-terminal" evidence="3">
    <location>
        <begin position="234"/>
        <end position="305"/>
    </location>
</feature>
<dbReference type="SUPFAM" id="SSF54197">
    <property type="entry name" value="HIT-like"/>
    <property type="match status" value="1"/>
</dbReference>
<dbReference type="GO" id="GO:0030435">
    <property type="term" value="P:sporulation resulting in formation of a cellular spore"/>
    <property type="evidence" value="ECO:0007669"/>
    <property type="project" value="InterPro"/>
</dbReference>
<evidence type="ECO:0000259" key="2">
    <source>
        <dbReference type="Pfam" id="PF16269"/>
    </source>
</evidence>
<dbReference type="NCBIfam" id="TIGR02669">
    <property type="entry name" value="SpoIID_LytB"/>
    <property type="match status" value="1"/>
</dbReference>
<dbReference type="InterPro" id="IPR051922">
    <property type="entry name" value="Bact_Sporulation_Assoc"/>
</dbReference>